<comment type="similarity">
    <text evidence="2 7">Belongs to the SurE nucleotidase family.</text>
</comment>
<comment type="catalytic activity">
    <reaction evidence="1 7">
        <text>a ribonucleoside 5'-phosphate + H2O = a ribonucleoside + phosphate</text>
        <dbReference type="Rhea" id="RHEA:12484"/>
        <dbReference type="ChEBI" id="CHEBI:15377"/>
        <dbReference type="ChEBI" id="CHEBI:18254"/>
        <dbReference type="ChEBI" id="CHEBI:43474"/>
        <dbReference type="ChEBI" id="CHEBI:58043"/>
        <dbReference type="EC" id="3.1.3.5"/>
    </reaction>
</comment>
<evidence type="ECO:0000313" key="9">
    <source>
        <dbReference type="EMBL" id="MDM5147507.1"/>
    </source>
</evidence>
<feature type="binding site" evidence="7">
    <location>
        <position position="92"/>
    </location>
    <ligand>
        <name>a divalent metal cation</name>
        <dbReference type="ChEBI" id="CHEBI:60240"/>
    </ligand>
</feature>
<evidence type="ECO:0000256" key="3">
    <source>
        <dbReference type="ARBA" id="ARBA00022490"/>
    </source>
</evidence>
<comment type="subcellular location">
    <subcellularLocation>
        <location evidence="7">Cytoplasm</location>
    </subcellularLocation>
</comment>
<keyword evidence="5 7" id="KW-0547">Nucleotide-binding</keyword>
<dbReference type="SUPFAM" id="SSF64167">
    <property type="entry name" value="SurE-like"/>
    <property type="match status" value="1"/>
</dbReference>
<evidence type="ECO:0000313" key="10">
    <source>
        <dbReference type="Proteomes" id="UP001168167"/>
    </source>
</evidence>
<dbReference type="Proteomes" id="UP001168167">
    <property type="component" value="Unassembled WGS sequence"/>
</dbReference>
<gene>
    <name evidence="7 9" type="primary">surE</name>
    <name evidence="9" type="ORF">NQX30_03870</name>
</gene>
<dbReference type="InterPro" id="IPR036523">
    <property type="entry name" value="SurE-like_sf"/>
</dbReference>
<reference evidence="9" key="1">
    <citation type="submission" date="2022-08" db="EMBL/GenBank/DDBJ databases">
        <authorList>
            <person name="Dzunkova M."/>
            <person name="La Clair J."/>
            <person name="Tyml T."/>
            <person name="Doud D."/>
            <person name="Schulz F."/>
            <person name="Piquer S."/>
            <person name="Porcel Sanchis D."/>
            <person name="Osborn A."/>
            <person name="Robinson D."/>
            <person name="Louie K.B."/>
            <person name="Bowen B.P."/>
            <person name="Bowers R."/>
            <person name="Lee J."/>
            <person name="Arnau Llombart V."/>
            <person name="Diaz Villanueva W."/>
            <person name="Gosliner T."/>
            <person name="Northen T."/>
            <person name="Cheng J.-F."/>
            <person name="Burkart M.D."/>
            <person name="Woyke T."/>
        </authorList>
    </citation>
    <scope>NUCLEOTIDE SEQUENCE</scope>
    <source>
        <strain evidence="9">Df01</strain>
    </source>
</reference>
<keyword evidence="10" id="KW-1185">Reference proteome</keyword>
<dbReference type="NCBIfam" id="TIGR00087">
    <property type="entry name" value="surE"/>
    <property type="match status" value="1"/>
</dbReference>
<dbReference type="GO" id="GO:0008254">
    <property type="term" value="F:3'-nucleotidase activity"/>
    <property type="evidence" value="ECO:0007669"/>
    <property type="project" value="UniProtKB-EC"/>
</dbReference>
<keyword evidence="4 7" id="KW-0479">Metal-binding</keyword>
<comment type="function">
    <text evidence="7">Nucleotidase that shows phosphatase activity on nucleoside 5'-monophosphates.</text>
</comment>
<feature type="domain" description="Survival protein SurE-like phosphatase/nucleotidase" evidence="8">
    <location>
        <begin position="3"/>
        <end position="184"/>
    </location>
</feature>
<evidence type="ECO:0000256" key="6">
    <source>
        <dbReference type="ARBA" id="ARBA00022801"/>
    </source>
</evidence>
<keyword evidence="3 7" id="KW-0963">Cytoplasm</keyword>
<comment type="cofactor">
    <cofactor evidence="7">
        <name>a divalent metal cation</name>
        <dbReference type="ChEBI" id="CHEBI:60240"/>
    </cofactor>
    <text evidence="7">Binds 1 divalent metal cation per subunit.</text>
</comment>
<dbReference type="InterPro" id="IPR002828">
    <property type="entry name" value="SurE-like_Pase/nucleotidase"/>
</dbReference>
<evidence type="ECO:0000259" key="8">
    <source>
        <dbReference type="Pfam" id="PF01975"/>
    </source>
</evidence>
<feature type="binding site" evidence="7">
    <location>
        <position position="8"/>
    </location>
    <ligand>
        <name>a divalent metal cation</name>
        <dbReference type="ChEBI" id="CHEBI:60240"/>
    </ligand>
</feature>
<dbReference type="PANTHER" id="PTHR30457">
    <property type="entry name" value="5'-NUCLEOTIDASE SURE"/>
    <property type="match status" value="1"/>
</dbReference>
<feature type="binding site" evidence="7">
    <location>
        <position position="9"/>
    </location>
    <ligand>
        <name>a divalent metal cation</name>
        <dbReference type="ChEBI" id="CHEBI:60240"/>
    </ligand>
</feature>
<evidence type="ECO:0000256" key="7">
    <source>
        <dbReference type="HAMAP-Rule" id="MF_00060"/>
    </source>
</evidence>
<dbReference type="EC" id="3.1.3.5" evidence="7"/>
<reference evidence="9" key="2">
    <citation type="journal article" date="2023" name="Microbiome">
        <title>Synthase-selected sorting approach identifies a beta-lactone synthase in a nudibranch symbiotic bacterium.</title>
        <authorList>
            <person name="Dzunkova M."/>
            <person name="La Clair J.J."/>
            <person name="Tyml T."/>
            <person name="Doud D."/>
            <person name="Schulz F."/>
            <person name="Piquer-Esteban S."/>
            <person name="Porcel Sanchis D."/>
            <person name="Osborn A."/>
            <person name="Robinson D."/>
            <person name="Louie K.B."/>
            <person name="Bowen B.P."/>
            <person name="Bowers R.M."/>
            <person name="Lee J."/>
            <person name="Arnau V."/>
            <person name="Diaz-Villanueva W."/>
            <person name="Stepanauskas R."/>
            <person name="Gosliner T."/>
            <person name="Date S.V."/>
            <person name="Northen T.R."/>
            <person name="Cheng J.F."/>
            <person name="Burkart M.D."/>
            <person name="Woyke T."/>
        </authorList>
    </citation>
    <scope>NUCLEOTIDE SEQUENCE</scope>
    <source>
        <strain evidence="9">Df01</strain>
    </source>
</reference>
<dbReference type="Pfam" id="PF01975">
    <property type="entry name" value="SurE"/>
    <property type="match status" value="1"/>
</dbReference>
<comment type="caution">
    <text evidence="9">The sequence shown here is derived from an EMBL/GenBank/DDBJ whole genome shotgun (WGS) entry which is preliminary data.</text>
</comment>
<proteinExistence type="inferred from homology"/>
<dbReference type="Gene3D" id="3.40.1210.10">
    <property type="entry name" value="Survival protein SurE-like phosphatase/nucleotidase"/>
    <property type="match status" value="1"/>
</dbReference>
<keyword evidence="6 7" id="KW-0378">Hydrolase</keyword>
<accession>A0ABT7QLB3</accession>
<evidence type="ECO:0000256" key="2">
    <source>
        <dbReference type="ARBA" id="ARBA00011062"/>
    </source>
</evidence>
<evidence type="ECO:0000256" key="4">
    <source>
        <dbReference type="ARBA" id="ARBA00022723"/>
    </source>
</evidence>
<dbReference type="InterPro" id="IPR030048">
    <property type="entry name" value="SurE"/>
</dbReference>
<name>A0ABT7QLB3_9GAMM</name>
<evidence type="ECO:0000256" key="5">
    <source>
        <dbReference type="ARBA" id="ARBA00022741"/>
    </source>
</evidence>
<evidence type="ECO:0000256" key="1">
    <source>
        <dbReference type="ARBA" id="ARBA00000815"/>
    </source>
</evidence>
<feature type="binding site" evidence="7">
    <location>
        <position position="39"/>
    </location>
    <ligand>
        <name>a divalent metal cation</name>
        <dbReference type="ChEBI" id="CHEBI:60240"/>
    </ligand>
</feature>
<dbReference type="NCBIfam" id="NF001489">
    <property type="entry name" value="PRK00346.1-3"/>
    <property type="match status" value="1"/>
</dbReference>
<protein>
    <recommendedName>
        <fullName evidence="7">5'-nucleotidase SurE</fullName>
        <ecNumber evidence="7">3.1.3.5</ecNumber>
    </recommendedName>
    <alternativeName>
        <fullName evidence="7">Nucleoside 5'-monophosphate phosphohydrolase</fullName>
    </alternativeName>
</protein>
<dbReference type="EMBL" id="JANQAO010000002">
    <property type="protein sequence ID" value="MDM5147507.1"/>
    <property type="molecule type" value="Genomic_DNA"/>
</dbReference>
<organism evidence="9 10">
    <name type="scientific">Candidatus Doriopsillibacter californiensis</name>
    <dbReference type="NCBI Taxonomy" id="2970740"/>
    <lineage>
        <taxon>Bacteria</taxon>
        <taxon>Pseudomonadati</taxon>
        <taxon>Pseudomonadota</taxon>
        <taxon>Gammaproteobacteria</taxon>
        <taxon>Candidatus Tethybacterales</taxon>
        <taxon>Candidatus Persebacteraceae</taxon>
        <taxon>Candidatus Doriopsillibacter</taxon>
    </lineage>
</organism>
<sequence length="248" mass="26504">MHILITNDDGFDAIGIRYLINSVCDLGDITVVAPEKNHSGASSALTLIGEITVRRVADNRFRVGGTPTDCVHLALTGNFLLSKPDLIVSGINNGANLGDDTIYSGTVAATIEGHLFDVPGMAFSMAGKSEQHYAAGATVARRLVSLFQQKALSGLPLLNVNIPDAPENNIADIMTTRLGRRHAAEPSILLNRDEHTMLYTIGEAGKARDNSIGTDFHAIENGAVSVTPLMVDLTDSAQLGRVWEWLQS</sequence>
<dbReference type="HAMAP" id="MF_00060">
    <property type="entry name" value="SurE"/>
    <property type="match status" value="1"/>
</dbReference>
<dbReference type="PANTHER" id="PTHR30457:SF12">
    <property type="entry name" value="5'_3'-NUCLEOTIDASE SURE"/>
    <property type="match status" value="1"/>
</dbReference>